<evidence type="ECO:0008006" key="7">
    <source>
        <dbReference type="Google" id="ProtNLM"/>
    </source>
</evidence>
<feature type="chain" id="PRO_5044959130" description="Bifunctional metallophosphatase/5'-nucleotidase" evidence="2">
    <location>
        <begin position="25"/>
        <end position="476"/>
    </location>
</feature>
<evidence type="ECO:0000259" key="4">
    <source>
        <dbReference type="Pfam" id="PF02872"/>
    </source>
</evidence>
<keyword evidence="2" id="KW-0547">Nucleotide-binding</keyword>
<reference evidence="5 6" key="1">
    <citation type="submission" date="2019-02" db="EMBL/GenBank/DDBJ databases">
        <authorList>
            <person name="Goldberg S.R."/>
            <person name="Haltli B.A."/>
            <person name="Correa H."/>
            <person name="Russell K.G."/>
        </authorList>
    </citation>
    <scope>NUCLEOTIDE SEQUENCE [LARGE SCALE GENOMIC DNA]</scope>
    <source>
        <strain evidence="5 6">JCM 16186</strain>
    </source>
</reference>
<dbReference type="EMBL" id="SMLW01000457">
    <property type="protein sequence ID" value="MTI24829.1"/>
    <property type="molecule type" value="Genomic_DNA"/>
</dbReference>
<dbReference type="Pfam" id="PF00149">
    <property type="entry name" value="Metallophos"/>
    <property type="match status" value="1"/>
</dbReference>
<proteinExistence type="inferred from homology"/>
<organism evidence="5 6">
    <name type="scientific">Fulvivirga kasyanovii</name>
    <dbReference type="NCBI Taxonomy" id="396812"/>
    <lineage>
        <taxon>Bacteria</taxon>
        <taxon>Pseudomonadati</taxon>
        <taxon>Bacteroidota</taxon>
        <taxon>Cytophagia</taxon>
        <taxon>Cytophagales</taxon>
        <taxon>Fulvivirgaceae</taxon>
        <taxon>Fulvivirga</taxon>
    </lineage>
</organism>
<comment type="caution">
    <text evidence="5">The sequence shown here is derived from an EMBL/GenBank/DDBJ whole genome shotgun (WGS) entry which is preliminary data.</text>
</comment>
<dbReference type="Proteomes" id="UP000798808">
    <property type="component" value="Unassembled WGS sequence"/>
</dbReference>
<sequence>MSQSNFFLRSFFIFCFLLVLSVSCKEDDSAPVPGDGEKKLTIFLFNDPHGQLDNFAKIKHIVDAEKEKTNVLLVCGGDIFSGNPIVDQYNKKGYPMVDVMNRAGVDIAVLGNHEFDYGVPILSNRYAEAEFDWVCANVNTSGSELPQPDPYKTLTIDDLKITVLGLVETNGKEGEVIPSTHPWRVMDLEFQPYTDVTGQYQNLKTSENADVYMALTHLGEYTDKELANDFPYFDLIVGGHSHTFVNEKVNGIPIFQVGSYLSHLGKIELTVKDGEVEVIETDLIDLNEYTEVDEELKGIIDAYNDAPEFEEVVGYATSYLNTTELGCFYTTALKEYMGVDASFQNGGGIRAGIDEGDITAMEIYRMDPFNNGSVVFTMTVAEIKEFFENTGAHMHISGITLENSGSGIIIYNESGDEMNDSETVTIGINDYIPAVHDSYFNYSGADIKELTTAETIIQYLKTVNSTVDYEGCDRYF</sequence>
<feature type="domain" description="Calcineurin-like phosphoesterase" evidence="3">
    <location>
        <begin position="41"/>
        <end position="243"/>
    </location>
</feature>
<evidence type="ECO:0000313" key="5">
    <source>
        <dbReference type="EMBL" id="MTI24829.1"/>
    </source>
</evidence>
<keyword evidence="6" id="KW-1185">Reference proteome</keyword>
<dbReference type="Gene3D" id="3.60.21.10">
    <property type="match status" value="1"/>
</dbReference>
<feature type="signal peptide" evidence="2">
    <location>
        <begin position="1"/>
        <end position="24"/>
    </location>
</feature>
<keyword evidence="2" id="KW-0378">Hydrolase</keyword>
<dbReference type="PRINTS" id="PR01607">
    <property type="entry name" value="APYRASEFAMLY"/>
</dbReference>
<dbReference type="InterPro" id="IPR004843">
    <property type="entry name" value="Calcineurin-like_PHP"/>
</dbReference>
<dbReference type="PANTHER" id="PTHR11575">
    <property type="entry name" value="5'-NUCLEOTIDASE-RELATED"/>
    <property type="match status" value="1"/>
</dbReference>
<dbReference type="PANTHER" id="PTHR11575:SF24">
    <property type="entry name" value="5'-NUCLEOTIDASE"/>
    <property type="match status" value="1"/>
</dbReference>
<dbReference type="CDD" id="cd00845">
    <property type="entry name" value="MPP_UshA_N_like"/>
    <property type="match status" value="1"/>
</dbReference>
<dbReference type="SUPFAM" id="SSF56300">
    <property type="entry name" value="Metallo-dependent phosphatases"/>
    <property type="match status" value="1"/>
</dbReference>
<protein>
    <recommendedName>
        <fullName evidence="7">Bifunctional metallophosphatase/5'-nucleotidase</fullName>
    </recommendedName>
</protein>
<dbReference type="Pfam" id="PF02872">
    <property type="entry name" value="5_nucleotid_C"/>
    <property type="match status" value="1"/>
</dbReference>
<gene>
    <name evidence="5" type="ORF">E1163_07745</name>
</gene>
<accession>A0ABW9RN74</accession>
<evidence type="ECO:0000259" key="3">
    <source>
        <dbReference type="Pfam" id="PF00149"/>
    </source>
</evidence>
<dbReference type="InterPro" id="IPR029052">
    <property type="entry name" value="Metallo-depent_PP-like"/>
</dbReference>
<name>A0ABW9RN74_9BACT</name>
<comment type="similarity">
    <text evidence="2">Belongs to the 5'-nucleotidase family.</text>
</comment>
<evidence type="ECO:0000256" key="2">
    <source>
        <dbReference type="RuleBase" id="RU362119"/>
    </source>
</evidence>
<dbReference type="SUPFAM" id="SSF55816">
    <property type="entry name" value="5'-nucleotidase (syn. UDP-sugar hydrolase), C-terminal domain"/>
    <property type="match status" value="1"/>
</dbReference>
<evidence type="ECO:0000313" key="6">
    <source>
        <dbReference type="Proteomes" id="UP000798808"/>
    </source>
</evidence>
<keyword evidence="1 2" id="KW-0732">Signal</keyword>
<evidence type="ECO:0000256" key="1">
    <source>
        <dbReference type="ARBA" id="ARBA00022729"/>
    </source>
</evidence>
<dbReference type="Gene3D" id="3.90.780.10">
    <property type="entry name" value="5'-Nucleotidase, C-terminal domain"/>
    <property type="match status" value="1"/>
</dbReference>
<dbReference type="InterPro" id="IPR008334">
    <property type="entry name" value="5'-Nucleotdase_C"/>
</dbReference>
<dbReference type="InterPro" id="IPR036907">
    <property type="entry name" value="5'-Nucleotdase_C_sf"/>
</dbReference>
<dbReference type="InterPro" id="IPR006179">
    <property type="entry name" value="5_nucleotidase/apyrase"/>
</dbReference>
<feature type="domain" description="5'-Nucleotidase C-terminal" evidence="4">
    <location>
        <begin position="317"/>
        <end position="438"/>
    </location>
</feature>